<evidence type="ECO:0000313" key="2">
    <source>
        <dbReference type="Proteomes" id="UP000194350"/>
    </source>
</evidence>
<proteinExistence type="predicted"/>
<reference evidence="1 2" key="1">
    <citation type="submission" date="2016-10" db="EMBL/GenBank/DDBJ databases">
        <title>Systematic genetic and metabolomic analysis of Xenorhabdus and Photorhabdus spp., highlights the requirements for a dual symbiotic and pathogenic life style.</title>
        <authorList>
            <person name="Tobias N.J."/>
            <person name="Wolff H."/>
            <person name="Djahanschiri B."/>
            <person name="Pidot S.J."/>
            <person name="Stinear T.P."/>
            <person name="Ebersberger I."/>
            <person name="Bode H.B."/>
        </authorList>
    </citation>
    <scope>NUCLEOTIDE SEQUENCE [LARGE SCALE GENOMIC DNA]</scope>
    <source>
        <strain evidence="1 2">DSM 22392</strain>
    </source>
</reference>
<dbReference type="Proteomes" id="UP000194350">
    <property type="component" value="Unassembled WGS sequence"/>
</dbReference>
<evidence type="ECO:0000313" key="1">
    <source>
        <dbReference type="EMBL" id="OTA15531.1"/>
    </source>
</evidence>
<keyword evidence="2" id="KW-1185">Reference proteome</keyword>
<name>A0A1Y2SC54_9GAMM</name>
<sequence>MPVPSGENALDGDHAVEKSLSLLWLRCGRISAGLGHENGESEPASCLRTVTRHARQQSGGRAAGCIVRAAAGCGRATGAAVTGGGVLSPYTAECPGSTGLSD</sequence>
<dbReference type="EMBL" id="MUBJ01000014">
    <property type="protein sequence ID" value="OTA15531.1"/>
    <property type="molecule type" value="Genomic_DNA"/>
</dbReference>
<organism evidence="1 2">
    <name type="scientific">Xenorhabdus vietnamensis</name>
    <dbReference type="NCBI Taxonomy" id="351656"/>
    <lineage>
        <taxon>Bacteria</taxon>
        <taxon>Pseudomonadati</taxon>
        <taxon>Pseudomonadota</taxon>
        <taxon>Gammaproteobacteria</taxon>
        <taxon>Enterobacterales</taxon>
        <taxon>Morganellaceae</taxon>
        <taxon>Xenorhabdus</taxon>
    </lineage>
</organism>
<protein>
    <submittedName>
        <fullName evidence="1">Uncharacterized protein</fullName>
    </submittedName>
</protein>
<comment type="caution">
    <text evidence="1">The sequence shown here is derived from an EMBL/GenBank/DDBJ whole genome shotgun (WGS) entry which is preliminary data.</text>
</comment>
<gene>
    <name evidence="1" type="ORF">Xvie_02611</name>
</gene>
<dbReference type="AlphaFoldDB" id="A0A1Y2SC54"/>
<accession>A0A1Y2SC54</accession>